<evidence type="ECO:0000256" key="1">
    <source>
        <dbReference type="SAM" id="MobiDB-lite"/>
    </source>
</evidence>
<reference evidence="3" key="1">
    <citation type="submission" date="2023-03" db="EMBL/GenBank/DDBJ databases">
        <title>Multiphase analysis and comparison of six strains from genera Psychromarinibacter, Lutimaribacter, and Maritimibacter, including a novel species: Psychromarinibacter sediminicola sp. nov.</title>
        <authorList>
            <person name="Wang Y.-H."/>
            <person name="Ye M.-Q."/>
            <person name="Du Z.-J."/>
        </authorList>
    </citation>
    <scope>NUCLEOTIDE SEQUENCE</scope>
    <source>
        <strain evidence="3">C21-152</strain>
    </source>
</reference>
<comment type="caution">
    <text evidence="3">The sequence shown here is derived from an EMBL/GenBank/DDBJ whole genome shotgun (WGS) entry which is preliminary data.</text>
</comment>
<keyword evidence="2" id="KW-0732">Signal</keyword>
<gene>
    <name evidence="3" type="ORF">P1J78_18015</name>
</gene>
<dbReference type="Proteomes" id="UP001220964">
    <property type="component" value="Unassembled WGS sequence"/>
</dbReference>
<keyword evidence="4" id="KW-1185">Reference proteome</keyword>
<evidence type="ECO:0000313" key="4">
    <source>
        <dbReference type="Proteomes" id="UP001220964"/>
    </source>
</evidence>
<dbReference type="SUPFAM" id="SSF56935">
    <property type="entry name" value="Porins"/>
    <property type="match status" value="1"/>
</dbReference>
<feature type="region of interest" description="Disordered" evidence="1">
    <location>
        <begin position="42"/>
        <end position="62"/>
    </location>
</feature>
<feature type="chain" id="PRO_5042156153" description="Opacity protein" evidence="2">
    <location>
        <begin position="22"/>
        <end position="573"/>
    </location>
</feature>
<organism evidence="3 4">
    <name type="scientific">Psychromarinibacter sediminicola</name>
    <dbReference type="NCBI Taxonomy" id="3033385"/>
    <lineage>
        <taxon>Bacteria</taxon>
        <taxon>Pseudomonadati</taxon>
        <taxon>Pseudomonadota</taxon>
        <taxon>Alphaproteobacteria</taxon>
        <taxon>Rhodobacterales</taxon>
        <taxon>Paracoccaceae</taxon>
        <taxon>Psychromarinibacter</taxon>
    </lineage>
</organism>
<feature type="signal peptide" evidence="2">
    <location>
        <begin position="1"/>
        <end position="21"/>
    </location>
</feature>
<dbReference type="AlphaFoldDB" id="A0AAE3NSC4"/>
<evidence type="ECO:0008006" key="5">
    <source>
        <dbReference type="Google" id="ProtNLM"/>
    </source>
</evidence>
<name>A0AAE3NSC4_9RHOB</name>
<evidence type="ECO:0000313" key="3">
    <source>
        <dbReference type="EMBL" id="MDF0602638.1"/>
    </source>
</evidence>
<accession>A0AAE3NSC4</accession>
<sequence>MAVRSSRRAARLLFAALAASAAPVALIPSVAQEYVGVFAEPESPTDPAPAPVETHAWPTGPEVTRGTFYDGGETPLELQPHRLGAFDTANTLPEGTLSLYVGQKQTFDARTGTGNQAYFGGGRYAPTDRLTLGFDFWSYVDPVVAPIGGGYPHVKMEPMAVSAEYRLFERGALAGSVLGSLEGYNRLNSSLYGGKATGQFVGALKAPFTLDMSSRFQFHLTPAVSVFPDSVNGQPFYGTIASLGGGVSYKPSRRLSFYGAVEVPFGPGGNTIDGSGNYVNVPVWTVGGRYNVSPKVALDAFVTNSVGMTPATGILTIFPDGDTPLLGVQLTFTPGASYPESYRGRPAELTARQENLQHDGFTLGSPGVLDPLTFAPLAWYGGGENYGFGTSVGISRDFGADIYYERYSLDPSVDPALRPTNEPRYMFGPKLRFLDQNNGDPFNLSARLLFGRSSSLVGVYSLEGMASYDVNDRLTVSANPRLAGFGNVDLFALGGGVNYELFDGLEVIAEASAVFGDSDQATWAAGLRYNAPNSGISVDVSATNAIGRYGIGTLVAQDDPRFSIGVSKSFSLR</sequence>
<protein>
    <recommendedName>
        <fullName evidence="5">Opacity protein</fullName>
    </recommendedName>
</protein>
<dbReference type="RefSeq" id="WP_275568763.1">
    <property type="nucleotide sequence ID" value="NZ_JARGYC010000056.1"/>
</dbReference>
<dbReference type="EMBL" id="JARGYC010000056">
    <property type="protein sequence ID" value="MDF0602638.1"/>
    <property type="molecule type" value="Genomic_DNA"/>
</dbReference>
<proteinExistence type="predicted"/>
<evidence type="ECO:0000256" key="2">
    <source>
        <dbReference type="SAM" id="SignalP"/>
    </source>
</evidence>